<keyword evidence="4" id="KW-0808">Transferase</keyword>
<name>A0A3D8J9A6_9HELI</name>
<comment type="caution">
    <text evidence="4">The sequence shown here is derived from an EMBL/GenBank/DDBJ whole genome shotgun (WGS) entry which is preliminary data.</text>
</comment>
<dbReference type="OrthoDB" id="9766188at2"/>
<feature type="active site" description="Proton acceptor" evidence="1">
    <location>
        <position position="185"/>
    </location>
</feature>
<dbReference type="InterPro" id="IPR015422">
    <property type="entry name" value="PyrdxlP-dep_Trfase_small"/>
</dbReference>
<sequence length="365" mass="40978">MIDFANLKQEYLAHRKEIDQAIKDTLESAHFIMGDGIEKFERELEDFVGCKYAITCSSGTSALILALMALDIKPNDEIITTSFSFFASAEAIALVGAKPIFVDINPQTFNLDEKYITQAITPKTRAIIAVSLFGQIPNINIINDIAKKYHLSVIEDGAQSFGASFCGKKSGNLCTIGTTSFFPAKPLGCFGDGGALFCNDDFLSEKIKALRIHGQTKRYTHKYIGIGARMDTLQANILRVKLKYFQEKILKRQEIAKLYFHLLQNLPLQLPTITSECSSTFAQFSILSKQRDALQEFLKQKNIPTAIHYPIPLPLQEAFSYLIYSKDDFPCAQKCANEILSLPINPYLKKEEIEYISDSIKEFYG</sequence>
<evidence type="ECO:0000313" key="4">
    <source>
        <dbReference type="EMBL" id="RDU73880.1"/>
    </source>
</evidence>
<dbReference type="SUPFAM" id="SSF53383">
    <property type="entry name" value="PLP-dependent transferases"/>
    <property type="match status" value="1"/>
</dbReference>
<dbReference type="GO" id="GO:0030170">
    <property type="term" value="F:pyridoxal phosphate binding"/>
    <property type="evidence" value="ECO:0007669"/>
    <property type="project" value="TreeGrafter"/>
</dbReference>
<evidence type="ECO:0000256" key="2">
    <source>
        <dbReference type="PIRSR" id="PIRSR000390-2"/>
    </source>
</evidence>
<reference evidence="4 5" key="1">
    <citation type="submission" date="2018-04" db="EMBL/GenBank/DDBJ databases">
        <title>Novel Campyloabacter and Helicobacter Species and Strains.</title>
        <authorList>
            <person name="Mannion A.J."/>
            <person name="Shen Z."/>
            <person name="Fox J.G."/>
        </authorList>
    </citation>
    <scope>NUCLEOTIDE SEQUENCE [LARGE SCALE GENOMIC DNA]</scope>
    <source>
        <strain evidence="4 5">MIT 04-9362</strain>
    </source>
</reference>
<keyword evidence="5" id="KW-1185">Reference proteome</keyword>
<proteinExistence type="inferred from homology"/>
<dbReference type="Gene3D" id="3.40.640.10">
    <property type="entry name" value="Type I PLP-dependent aspartate aminotransferase-like (Major domain)"/>
    <property type="match status" value="1"/>
</dbReference>
<dbReference type="InterPro" id="IPR015424">
    <property type="entry name" value="PyrdxlP-dep_Trfase"/>
</dbReference>
<evidence type="ECO:0000256" key="3">
    <source>
        <dbReference type="RuleBase" id="RU004508"/>
    </source>
</evidence>
<dbReference type="CDD" id="cd00616">
    <property type="entry name" value="AHBA_syn"/>
    <property type="match status" value="1"/>
</dbReference>
<dbReference type="PIRSF" id="PIRSF000390">
    <property type="entry name" value="PLP_StrS"/>
    <property type="match status" value="1"/>
</dbReference>
<evidence type="ECO:0000313" key="5">
    <source>
        <dbReference type="Proteomes" id="UP000256695"/>
    </source>
</evidence>
<gene>
    <name evidence="4" type="ORF">CQA57_04230</name>
</gene>
<dbReference type="PANTHER" id="PTHR30244">
    <property type="entry name" value="TRANSAMINASE"/>
    <property type="match status" value="1"/>
</dbReference>
<evidence type="ECO:0000256" key="1">
    <source>
        <dbReference type="PIRSR" id="PIRSR000390-1"/>
    </source>
</evidence>
<dbReference type="PANTHER" id="PTHR30244:SF42">
    <property type="entry name" value="UDP-2-ACETAMIDO-2-DEOXY-3-OXO-D-GLUCURONATE AMINOTRANSFERASE"/>
    <property type="match status" value="1"/>
</dbReference>
<dbReference type="InterPro" id="IPR000653">
    <property type="entry name" value="DegT/StrS_aminotransferase"/>
</dbReference>
<dbReference type="Gene3D" id="3.90.1150.10">
    <property type="entry name" value="Aspartate Aminotransferase, domain 1"/>
    <property type="match status" value="1"/>
</dbReference>
<feature type="modified residue" description="N6-(pyridoxal phosphate)lysine" evidence="2">
    <location>
        <position position="185"/>
    </location>
</feature>
<keyword evidence="4" id="KW-0032">Aminotransferase</keyword>
<organism evidence="4 5">
    <name type="scientific">Helicobacter anseris</name>
    <dbReference type="NCBI Taxonomy" id="375926"/>
    <lineage>
        <taxon>Bacteria</taxon>
        <taxon>Pseudomonadati</taxon>
        <taxon>Campylobacterota</taxon>
        <taxon>Epsilonproteobacteria</taxon>
        <taxon>Campylobacterales</taxon>
        <taxon>Helicobacteraceae</taxon>
        <taxon>Helicobacter</taxon>
    </lineage>
</organism>
<dbReference type="RefSeq" id="WP_115578988.1">
    <property type="nucleotide sequence ID" value="NZ_NXLX01000008.1"/>
</dbReference>
<comment type="similarity">
    <text evidence="3">Belongs to the DegT/DnrJ/EryC1 family.</text>
</comment>
<protein>
    <submittedName>
        <fullName evidence="4">Aminotransferase DegT</fullName>
    </submittedName>
</protein>
<dbReference type="GO" id="GO:0008483">
    <property type="term" value="F:transaminase activity"/>
    <property type="evidence" value="ECO:0007669"/>
    <property type="project" value="UniProtKB-KW"/>
</dbReference>
<dbReference type="GO" id="GO:0000271">
    <property type="term" value="P:polysaccharide biosynthetic process"/>
    <property type="evidence" value="ECO:0007669"/>
    <property type="project" value="TreeGrafter"/>
</dbReference>
<dbReference type="EMBL" id="NXLX01000008">
    <property type="protein sequence ID" value="RDU73880.1"/>
    <property type="molecule type" value="Genomic_DNA"/>
</dbReference>
<keyword evidence="2 3" id="KW-0663">Pyridoxal phosphate</keyword>
<dbReference type="InterPro" id="IPR015421">
    <property type="entry name" value="PyrdxlP-dep_Trfase_major"/>
</dbReference>
<dbReference type="Pfam" id="PF01041">
    <property type="entry name" value="DegT_DnrJ_EryC1"/>
    <property type="match status" value="1"/>
</dbReference>
<dbReference type="AlphaFoldDB" id="A0A3D8J9A6"/>
<dbReference type="Proteomes" id="UP000256695">
    <property type="component" value="Unassembled WGS sequence"/>
</dbReference>
<accession>A0A3D8J9A6</accession>